<keyword evidence="3" id="KW-1185">Reference proteome</keyword>
<organism evidence="2 3">
    <name type="scientific">Paenibacillus oryzisoli</name>
    <dbReference type="NCBI Taxonomy" id="1850517"/>
    <lineage>
        <taxon>Bacteria</taxon>
        <taxon>Bacillati</taxon>
        <taxon>Bacillota</taxon>
        <taxon>Bacilli</taxon>
        <taxon>Bacillales</taxon>
        <taxon>Paenibacillaceae</taxon>
        <taxon>Paenibacillus</taxon>
    </lineage>
</organism>
<dbReference type="RefSeq" id="WP_068661997.1">
    <property type="nucleotide sequence ID" value="NZ_LYPB01000043.1"/>
</dbReference>
<dbReference type="OrthoDB" id="2381602at2"/>
<keyword evidence="1" id="KW-1133">Transmembrane helix</keyword>
<evidence type="ECO:0000313" key="3">
    <source>
        <dbReference type="Proteomes" id="UP000078454"/>
    </source>
</evidence>
<comment type="caution">
    <text evidence="2">The sequence shown here is derived from an EMBL/GenBank/DDBJ whole genome shotgun (WGS) entry which is preliminary data.</text>
</comment>
<feature type="transmembrane region" description="Helical" evidence="1">
    <location>
        <begin position="25"/>
        <end position="47"/>
    </location>
</feature>
<protein>
    <submittedName>
        <fullName evidence="2">Stage III sporulation protein AG</fullName>
    </submittedName>
</protein>
<gene>
    <name evidence="2" type="ORF">A8708_10345</name>
</gene>
<dbReference type="STRING" id="1850517.A8708_10345"/>
<name>A0A198ANX8_9BACL</name>
<reference evidence="2 3" key="1">
    <citation type="submission" date="2016-05" db="EMBL/GenBank/DDBJ databases">
        <title>Paenibacillus sp. 1ZS3-15 nov., isolated from the rhizosphere soil.</title>
        <authorList>
            <person name="Zhang X.X."/>
            <person name="Zhang J."/>
        </authorList>
    </citation>
    <scope>NUCLEOTIDE SEQUENCE [LARGE SCALE GENOMIC DNA]</scope>
    <source>
        <strain evidence="2 3">1ZS3-15</strain>
    </source>
</reference>
<accession>A0A198ANX8</accession>
<dbReference type="EMBL" id="LYPB01000043">
    <property type="protein sequence ID" value="OAS22952.1"/>
    <property type="molecule type" value="Genomic_DNA"/>
</dbReference>
<dbReference type="NCBIfam" id="TIGR02830">
    <property type="entry name" value="spore_III_AG"/>
    <property type="match status" value="1"/>
</dbReference>
<sequence length="213" mass="23182">MGTLLQWMEHKFGGGPGGPKRKNTLLWVIMVGLLGAALMIINTFINVKDLDPIGTGRASPPAESKETFAGSTSKENASFHDYEQAYGDQLKSILQQIVGVGEVEVLVTIESTEEMTVDKNYNDNQTMTTERDNGGATRNISQVTRSGEVVVYQVSGDQKPLVLKYIKPKIRGVIVVAKGAENLTVKKMIMEAVERGMDVQAGKISILPRKTGN</sequence>
<keyword evidence="1" id="KW-0812">Transmembrane</keyword>
<proteinExistence type="predicted"/>
<evidence type="ECO:0000313" key="2">
    <source>
        <dbReference type="EMBL" id="OAS22952.1"/>
    </source>
</evidence>
<evidence type="ECO:0000256" key="1">
    <source>
        <dbReference type="SAM" id="Phobius"/>
    </source>
</evidence>
<keyword evidence="1" id="KW-0472">Membrane</keyword>
<dbReference type="InterPro" id="IPR014195">
    <property type="entry name" value="Spore_III_AG"/>
</dbReference>
<dbReference type="Proteomes" id="UP000078454">
    <property type="component" value="Unassembled WGS sequence"/>
</dbReference>
<dbReference type="AlphaFoldDB" id="A0A198ANX8"/>